<evidence type="ECO:0000256" key="5">
    <source>
        <dbReference type="ARBA" id="ARBA00022643"/>
    </source>
</evidence>
<dbReference type="Proteomes" id="UP001189429">
    <property type="component" value="Unassembled WGS sequence"/>
</dbReference>
<dbReference type="NCBIfam" id="TIGR01752">
    <property type="entry name" value="flav_long"/>
    <property type="match status" value="1"/>
</dbReference>
<dbReference type="PROSITE" id="PS00201">
    <property type="entry name" value="FLAVODOXIN"/>
    <property type="match status" value="1"/>
</dbReference>
<feature type="region of interest" description="Disordered" evidence="7">
    <location>
        <begin position="1"/>
        <end position="23"/>
    </location>
</feature>
<dbReference type="InterPro" id="IPR050619">
    <property type="entry name" value="Flavodoxin"/>
</dbReference>
<evidence type="ECO:0000313" key="10">
    <source>
        <dbReference type="Proteomes" id="UP001189429"/>
    </source>
</evidence>
<dbReference type="EMBL" id="CAUYUJ010000399">
    <property type="protein sequence ID" value="CAK0790330.1"/>
    <property type="molecule type" value="Genomic_DNA"/>
</dbReference>
<keyword evidence="5" id="KW-0288">FMN</keyword>
<feature type="compositionally biased region" description="Basic residues" evidence="7">
    <location>
        <begin position="1"/>
        <end position="11"/>
    </location>
</feature>
<organism evidence="9 10">
    <name type="scientific">Prorocentrum cordatum</name>
    <dbReference type="NCBI Taxonomy" id="2364126"/>
    <lineage>
        <taxon>Eukaryota</taxon>
        <taxon>Sar</taxon>
        <taxon>Alveolata</taxon>
        <taxon>Dinophyceae</taxon>
        <taxon>Prorocentrales</taxon>
        <taxon>Prorocentraceae</taxon>
        <taxon>Prorocentrum</taxon>
    </lineage>
</organism>
<proteinExistence type="inferred from homology"/>
<evidence type="ECO:0000256" key="4">
    <source>
        <dbReference type="ARBA" id="ARBA00022630"/>
    </source>
</evidence>
<evidence type="ECO:0000313" key="9">
    <source>
        <dbReference type="EMBL" id="CAK0790330.1"/>
    </source>
</evidence>
<evidence type="ECO:0000256" key="3">
    <source>
        <dbReference type="ARBA" id="ARBA00022448"/>
    </source>
</evidence>
<dbReference type="InterPro" id="IPR010086">
    <property type="entry name" value="Flavodoxin_lc"/>
</dbReference>
<keyword evidence="10" id="KW-1185">Reference proteome</keyword>
<dbReference type="Gene3D" id="3.40.50.360">
    <property type="match status" value="1"/>
</dbReference>
<feature type="domain" description="Flavodoxin-like" evidence="8">
    <location>
        <begin position="143"/>
        <end position="304"/>
    </location>
</feature>
<keyword evidence="4" id="KW-0285">Flavoprotein</keyword>
<dbReference type="InterPro" id="IPR008254">
    <property type="entry name" value="Flavodoxin/NO_synth"/>
</dbReference>
<evidence type="ECO:0000256" key="2">
    <source>
        <dbReference type="ARBA" id="ARBA00005267"/>
    </source>
</evidence>
<evidence type="ECO:0000259" key="8">
    <source>
        <dbReference type="PROSITE" id="PS50902"/>
    </source>
</evidence>
<dbReference type="PANTHER" id="PTHR42809:SF1">
    <property type="entry name" value="FLAVODOXIN 1"/>
    <property type="match status" value="1"/>
</dbReference>
<reference evidence="9" key="1">
    <citation type="submission" date="2023-10" db="EMBL/GenBank/DDBJ databases">
        <authorList>
            <person name="Chen Y."/>
            <person name="Shah S."/>
            <person name="Dougan E. K."/>
            <person name="Thang M."/>
            <person name="Chan C."/>
        </authorList>
    </citation>
    <scope>NUCLEOTIDE SEQUENCE [LARGE SCALE GENOMIC DNA]</scope>
</reference>
<accession>A0ABN9PG46</accession>
<evidence type="ECO:0000256" key="1">
    <source>
        <dbReference type="ARBA" id="ARBA00001917"/>
    </source>
</evidence>
<dbReference type="PANTHER" id="PTHR42809">
    <property type="entry name" value="FLAVODOXIN 2"/>
    <property type="match status" value="1"/>
</dbReference>
<dbReference type="SUPFAM" id="SSF52218">
    <property type="entry name" value="Flavoproteins"/>
    <property type="match status" value="1"/>
</dbReference>
<name>A0ABN9PG46_9DINO</name>
<dbReference type="Pfam" id="PF00258">
    <property type="entry name" value="Flavodoxin_1"/>
    <property type="match status" value="1"/>
</dbReference>
<comment type="caution">
    <text evidence="9">The sequence shown here is derived from an EMBL/GenBank/DDBJ whole genome shotgun (WGS) entry which is preliminary data.</text>
</comment>
<dbReference type="InterPro" id="IPR029039">
    <property type="entry name" value="Flavoprotein-like_sf"/>
</dbReference>
<gene>
    <name evidence="9" type="ORF">PCOR1329_LOCUS1628</name>
</gene>
<sequence>RRFAPPPRRRAPPPPPSAMAGRRAASRAPAAALPLLAALGWCLWCSEGVERPCEQQLRALIGQISEGGSRPDDVLWTGLASFVTFFAASGCARAWAQVEERPSSFAVPPAAGEGALCAAALRAAAREGAREGCRGSRTCMRAVGLFFSTQTGNTESAAEVIAAKAGLEATDLGDVSAEDLAGYDGIIIGAPTWNTGADEYRTGTTMDDYLDDIRSLSLGGKPVAVFGCGDSQGYGDNFAEAIEEIHGAFKEAGAKMIGYVDASAYQHSESKSEVDGKFVGLPLDQDNEAELTEDRISAWVSQLKSEGMPL</sequence>
<feature type="non-terminal residue" evidence="9">
    <location>
        <position position="1"/>
    </location>
</feature>
<dbReference type="PROSITE" id="PS50902">
    <property type="entry name" value="FLAVODOXIN_LIKE"/>
    <property type="match status" value="1"/>
</dbReference>
<dbReference type="NCBIfam" id="NF006738">
    <property type="entry name" value="PRK09267.1-4"/>
    <property type="match status" value="1"/>
</dbReference>
<protein>
    <recommendedName>
        <fullName evidence="8">Flavodoxin-like domain-containing protein</fullName>
    </recommendedName>
</protein>
<comment type="cofactor">
    <cofactor evidence="1">
        <name>FMN</name>
        <dbReference type="ChEBI" id="CHEBI:58210"/>
    </cofactor>
</comment>
<evidence type="ECO:0000256" key="7">
    <source>
        <dbReference type="SAM" id="MobiDB-lite"/>
    </source>
</evidence>
<evidence type="ECO:0000256" key="6">
    <source>
        <dbReference type="ARBA" id="ARBA00022982"/>
    </source>
</evidence>
<keyword evidence="3" id="KW-0813">Transport</keyword>
<comment type="similarity">
    <text evidence="2">Belongs to the flavodoxin family.</text>
</comment>
<dbReference type="InterPro" id="IPR001226">
    <property type="entry name" value="Flavodoxin_CS"/>
</dbReference>
<keyword evidence="6" id="KW-0249">Electron transport</keyword>